<dbReference type="AlphaFoldDB" id="A0A1H8TGG3"/>
<dbReference type="GO" id="GO:0043200">
    <property type="term" value="P:response to amino acid"/>
    <property type="evidence" value="ECO:0007669"/>
    <property type="project" value="TreeGrafter"/>
</dbReference>
<dbReference type="RefSeq" id="WP_036601548.1">
    <property type="nucleotide sequence ID" value="NZ_CP076607.1"/>
</dbReference>
<dbReference type="Pfam" id="PF01037">
    <property type="entry name" value="AsnC_trans_reg"/>
    <property type="match status" value="1"/>
</dbReference>
<dbReference type="InterPro" id="IPR019887">
    <property type="entry name" value="Tscrpt_reg_AsnC/Lrp_C"/>
</dbReference>
<sequence length="159" mass="18079">MTKATNHEYVPDEVDHQLIRILTNDGRASYRELAQYVSLSETRIRVRMQRLIREGYIRIVAIPNLIKLNAAQIAMLGIQVSGNIEKVADILAEYEQITFLTICAGNYEIIVEVAYHNTNSLLEIIQKIRSIPDVKNTDSFVYLKTSKSLYSADPGIMSF</sequence>
<dbReference type="SMART" id="SM00344">
    <property type="entry name" value="HTH_ASNC"/>
    <property type="match status" value="1"/>
</dbReference>
<dbReference type="InterPro" id="IPR036388">
    <property type="entry name" value="WH-like_DNA-bd_sf"/>
</dbReference>
<gene>
    <name evidence="5" type="ORF">KP014_02645</name>
    <name evidence="6" type="ORF">SAMN04487895_11429</name>
</gene>
<name>A0A1H8TGG3_9BACL</name>
<keyword evidence="3" id="KW-0804">Transcription</keyword>
<dbReference type="Proteomes" id="UP000683429">
    <property type="component" value="Chromosome"/>
</dbReference>
<dbReference type="InterPro" id="IPR019888">
    <property type="entry name" value="Tscrpt_reg_AsnC-like"/>
</dbReference>
<dbReference type="OrthoDB" id="529868at2"/>
<proteinExistence type="predicted"/>
<dbReference type="EMBL" id="FODH01000014">
    <property type="protein sequence ID" value="SEO89992.1"/>
    <property type="molecule type" value="Genomic_DNA"/>
</dbReference>
<evidence type="ECO:0000256" key="2">
    <source>
        <dbReference type="ARBA" id="ARBA00023125"/>
    </source>
</evidence>
<evidence type="ECO:0000313" key="6">
    <source>
        <dbReference type="EMBL" id="SEO89992.1"/>
    </source>
</evidence>
<evidence type="ECO:0000313" key="7">
    <source>
        <dbReference type="Proteomes" id="UP000198809"/>
    </source>
</evidence>
<accession>A0A1H8TGG3</accession>
<evidence type="ECO:0000256" key="1">
    <source>
        <dbReference type="ARBA" id="ARBA00023015"/>
    </source>
</evidence>
<dbReference type="PANTHER" id="PTHR30154:SF34">
    <property type="entry name" value="TRANSCRIPTIONAL REGULATOR AZLB"/>
    <property type="match status" value="1"/>
</dbReference>
<dbReference type="InterPro" id="IPR000485">
    <property type="entry name" value="AsnC-type_HTH_dom"/>
</dbReference>
<dbReference type="PRINTS" id="PR00033">
    <property type="entry name" value="HTHASNC"/>
</dbReference>
<dbReference type="GO" id="GO:0043565">
    <property type="term" value="F:sequence-specific DNA binding"/>
    <property type="evidence" value="ECO:0007669"/>
    <property type="project" value="InterPro"/>
</dbReference>
<dbReference type="SUPFAM" id="SSF46785">
    <property type="entry name" value="Winged helix' DNA-binding domain"/>
    <property type="match status" value="1"/>
</dbReference>
<dbReference type="InterPro" id="IPR036390">
    <property type="entry name" value="WH_DNA-bd_sf"/>
</dbReference>
<dbReference type="EMBL" id="CP076607">
    <property type="protein sequence ID" value="QWU16189.1"/>
    <property type="molecule type" value="Genomic_DNA"/>
</dbReference>
<dbReference type="PANTHER" id="PTHR30154">
    <property type="entry name" value="LEUCINE-RESPONSIVE REGULATORY PROTEIN"/>
    <property type="match status" value="1"/>
</dbReference>
<reference evidence="5 8" key="2">
    <citation type="submission" date="2021-06" db="EMBL/GenBank/DDBJ databases">
        <title>Whole genome sequence of Paenibacillus sophorae DSM23020 for comparative genomics.</title>
        <authorList>
            <person name="Kim M.-J."/>
            <person name="Lee G."/>
            <person name="Shin J.-H."/>
        </authorList>
    </citation>
    <scope>NUCLEOTIDE SEQUENCE [LARGE SCALE GENOMIC DNA]</scope>
    <source>
        <strain evidence="5 8">DSM 23020</strain>
    </source>
</reference>
<evidence type="ECO:0000313" key="8">
    <source>
        <dbReference type="Proteomes" id="UP000683429"/>
    </source>
</evidence>
<keyword evidence="1" id="KW-0805">Transcription regulation</keyword>
<keyword evidence="2" id="KW-0238">DNA-binding</keyword>
<organism evidence="6 7">
    <name type="scientific">Paenibacillus sophorae</name>
    <dbReference type="NCBI Taxonomy" id="1333845"/>
    <lineage>
        <taxon>Bacteria</taxon>
        <taxon>Bacillati</taxon>
        <taxon>Bacillota</taxon>
        <taxon>Bacilli</taxon>
        <taxon>Bacillales</taxon>
        <taxon>Paenibacillaceae</taxon>
        <taxon>Paenibacillus</taxon>
    </lineage>
</organism>
<dbReference type="InterPro" id="IPR011008">
    <property type="entry name" value="Dimeric_a/b-barrel"/>
</dbReference>
<evidence type="ECO:0000259" key="4">
    <source>
        <dbReference type="PROSITE" id="PS50956"/>
    </source>
</evidence>
<dbReference type="Gene3D" id="3.30.70.920">
    <property type="match status" value="1"/>
</dbReference>
<evidence type="ECO:0000256" key="3">
    <source>
        <dbReference type="ARBA" id="ARBA00023163"/>
    </source>
</evidence>
<protein>
    <submittedName>
        <fullName evidence="5 6">Lrp/AsnC family transcriptional regulator</fullName>
    </submittedName>
</protein>
<reference evidence="6 7" key="1">
    <citation type="submission" date="2016-10" db="EMBL/GenBank/DDBJ databases">
        <authorList>
            <person name="de Groot N.N."/>
        </authorList>
    </citation>
    <scope>NUCLEOTIDE SEQUENCE [LARGE SCALE GENOMIC DNA]</scope>
    <source>
        <strain evidence="6 7">CGMCC 1.10238</strain>
    </source>
</reference>
<feature type="domain" description="HTH asnC-type" evidence="4">
    <location>
        <begin position="11"/>
        <end position="79"/>
    </location>
</feature>
<keyword evidence="8" id="KW-1185">Reference proteome</keyword>
<dbReference type="SUPFAM" id="SSF54909">
    <property type="entry name" value="Dimeric alpha+beta barrel"/>
    <property type="match status" value="1"/>
</dbReference>
<dbReference type="PROSITE" id="PS50956">
    <property type="entry name" value="HTH_ASNC_2"/>
    <property type="match status" value="1"/>
</dbReference>
<dbReference type="Gene3D" id="1.10.10.10">
    <property type="entry name" value="Winged helix-like DNA-binding domain superfamily/Winged helix DNA-binding domain"/>
    <property type="match status" value="1"/>
</dbReference>
<dbReference type="Proteomes" id="UP000198809">
    <property type="component" value="Unassembled WGS sequence"/>
</dbReference>
<dbReference type="GO" id="GO:0005829">
    <property type="term" value="C:cytosol"/>
    <property type="evidence" value="ECO:0007669"/>
    <property type="project" value="TreeGrafter"/>
</dbReference>
<dbReference type="STRING" id="1333845.SAMN04487895_11429"/>
<evidence type="ECO:0000313" key="5">
    <source>
        <dbReference type="EMBL" id="QWU16189.1"/>
    </source>
</evidence>
<dbReference type="Pfam" id="PF13404">
    <property type="entry name" value="HTH_AsnC-type"/>
    <property type="match status" value="1"/>
</dbReference>